<name>A0A165GJG5_XYLHT</name>
<dbReference type="Proteomes" id="UP000076632">
    <property type="component" value="Unassembled WGS sequence"/>
</dbReference>
<dbReference type="Gene3D" id="3.10.310.10">
    <property type="entry name" value="Diaminopimelate Epimerase, Chain A, domain 1"/>
    <property type="match status" value="2"/>
</dbReference>
<dbReference type="OMA" id="LCKYYYV"/>
<dbReference type="PIRSF" id="PIRSF016184">
    <property type="entry name" value="PhzC_PhzF"/>
    <property type="match status" value="1"/>
</dbReference>
<proteinExistence type="predicted"/>
<accession>A0A165GJG5</accession>
<dbReference type="GO" id="GO:0005737">
    <property type="term" value="C:cytoplasm"/>
    <property type="evidence" value="ECO:0007669"/>
    <property type="project" value="TreeGrafter"/>
</dbReference>
<dbReference type="InParanoid" id="A0A165GJG5"/>
<dbReference type="PANTHER" id="PTHR13774:SF32">
    <property type="entry name" value="ANTISENSE-ENHANCING SEQUENCE 1"/>
    <property type="match status" value="1"/>
</dbReference>
<dbReference type="FunCoup" id="A0A165GJG5">
    <property type="interactions" value="133"/>
</dbReference>
<evidence type="ECO:0000313" key="3">
    <source>
        <dbReference type="Proteomes" id="UP000076632"/>
    </source>
</evidence>
<feature type="active site" evidence="1">
    <location>
        <position position="50"/>
    </location>
</feature>
<dbReference type="GO" id="GO:0016853">
    <property type="term" value="F:isomerase activity"/>
    <property type="evidence" value="ECO:0007669"/>
    <property type="project" value="TreeGrafter"/>
</dbReference>
<dbReference type="AlphaFoldDB" id="A0A165GJG5"/>
<evidence type="ECO:0000256" key="1">
    <source>
        <dbReference type="PIRSR" id="PIRSR016184-1"/>
    </source>
</evidence>
<dbReference type="RefSeq" id="XP_018187818.1">
    <property type="nucleotide sequence ID" value="XM_018329898.1"/>
</dbReference>
<evidence type="ECO:0000313" key="2">
    <source>
        <dbReference type="EMBL" id="KZF22263.1"/>
    </source>
</evidence>
<protein>
    <submittedName>
        <fullName evidence="2">Phenazine biosynthesis-like protein</fullName>
    </submittedName>
</protein>
<dbReference type="STRING" id="1328760.A0A165GJG5"/>
<dbReference type="NCBIfam" id="TIGR00654">
    <property type="entry name" value="PhzF_family"/>
    <property type="match status" value="1"/>
</dbReference>
<gene>
    <name evidence="2" type="ORF">L228DRAFT_211505</name>
</gene>
<reference evidence="2 3" key="1">
    <citation type="journal article" date="2016" name="Fungal Biol.">
        <title>The genome of Xylona heveae provides a window into fungal endophytism.</title>
        <authorList>
            <person name="Gazis R."/>
            <person name="Kuo A."/>
            <person name="Riley R."/>
            <person name="LaButti K."/>
            <person name="Lipzen A."/>
            <person name="Lin J."/>
            <person name="Amirebrahimi M."/>
            <person name="Hesse C.N."/>
            <person name="Spatafora J.W."/>
            <person name="Henrissat B."/>
            <person name="Hainaut M."/>
            <person name="Grigoriev I.V."/>
            <person name="Hibbett D.S."/>
        </authorList>
    </citation>
    <scope>NUCLEOTIDE SEQUENCE [LARGE SCALE GENOMIC DNA]</scope>
    <source>
        <strain evidence="2 3">TC161</strain>
    </source>
</reference>
<sequence length="296" mass="32262">MQLSYVVVDVFTTTRYEGNPLAIVKLPAEQRNKLSQQQKQAIAKEFNLSETVFVHEPSEGEPVDTIAADIFTIETELPFAGHPTIGTAYYLLKEQGRNVKTLLPKAGPISLNFDGKVVGAQIPQKFHIHDARLASNLSDDRNSPIASIVKELNFVLIRLPDTSTLGNANKGVLQNPYQPDTLDEGWQKGVLGSYFYVSLGIDRNGRQAIRTRMHLDFEDPATGSAASTLACYLSLQEPASKGAGPFEYAITQGVEMGRRSDIIVKVVRNSEGTGIETVTLSGAAIKVMEGVLEVDV</sequence>
<dbReference type="SUPFAM" id="SSF54506">
    <property type="entry name" value="Diaminopimelate epimerase-like"/>
    <property type="match status" value="1"/>
</dbReference>
<organism evidence="2 3">
    <name type="scientific">Xylona heveae (strain CBS 132557 / TC161)</name>
    <dbReference type="NCBI Taxonomy" id="1328760"/>
    <lineage>
        <taxon>Eukaryota</taxon>
        <taxon>Fungi</taxon>
        <taxon>Dikarya</taxon>
        <taxon>Ascomycota</taxon>
        <taxon>Pezizomycotina</taxon>
        <taxon>Xylonomycetes</taxon>
        <taxon>Xylonales</taxon>
        <taxon>Xylonaceae</taxon>
        <taxon>Xylona</taxon>
    </lineage>
</organism>
<dbReference type="InterPro" id="IPR003719">
    <property type="entry name" value="Phenazine_PhzF-like"/>
</dbReference>
<keyword evidence="3" id="KW-1185">Reference proteome</keyword>
<dbReference type="PANTHER" id="PTHR13774">
    <property type="entry name" value="PHENAZINE BIOSYNTHESIS PROTEIN"/>
    <property type="match status" value="1"/>
</dbReference>
<dbReference type="GeneID" id="28895035"/>
<dbReference type="OrthoDB" id="75169at2759"/>
<dbReference type="EMBL" id="KV407459">
    <property type="protein sequence ID" value="KZF22263.1"/>
    <property type="molecule type" value="Genomic_DNA"/>
</dbReference>
<dbReference type="Pfam" id="PF02567">
    <property type="entry name" value="PhzC-PhzF"/>
    <property type="match status" value="1"/>
</dbReference>